<reference evidence="2 3" key="1">
    <citation type="submission" date="2016-11" db="EMBL/GenBank/DDBJ databases">
        <authorList>
            <person name="Varghese N."/>
            <person name="Submissions S."/>
        </authorList>
    </citation>
    <scope>NUCLEOTIDE SEQUENCE [LARGE SCALE GENOMIC DNA]</scope>
    <source>
        <strain evidence="2 3">DSM 15287</strain>
    </source>
</reference>
<sequence>MKKMFIFVLLMMLAVSVVSANPAQEPANAGVAEVLPGHAYVPRGTMIPCELLTEVSSGKNKVGDKINFKVLEDVTVGDAIVIAKGTTGEGYVKTAKKAGLFGKGGSIQLDATDVNTASGIEIPLTMDVSKMGGDHPVEINYNNSIAGAVISGLFSGSNQKIAAGTKLTVFVPVNVDLQVKPEQLPAVSKEGAAAQPGKAVFVQTAPVTDIAVAAGDAWSYEGSKGTIHFTIDEIGKKTIKGKISSSGPGLLTFEQAYETAKSNQYFSFKAKDKEKGKTYMVQLYVRADNTVQYTITDSPKADQESVILVKQPGKKF</sequence>
<dbReference type="Proteomes" id="UP000322917">
    <property type="component" value="Unassembled WGS sequence"/>
</dbReference>
<dbReference type="EMBL" id="FQZD01000043">
    <property type="protein sequence ID" value="SHJ85655.1"/>
    <property type="molecule type" value="Genomic_DNA"/>
</dbReference>
<accession>A0A1M6MQ58</accession>
<keyword evidence="1" id="KW-0732">Signal</keyword>
<dbReference type="RefSeq" id="WP_149736091.1">
    <property type="nucleotide sequence ID" value="NZ_FQZD01000043.1"/>
</dbReference>
<evidence type="ECO:0000313" key="2">
    <source>
        <dbReference type="EMBL" id="SHJ85655.1"/>
    </source>
</evidence>
<feature type="chain" id="PRO_5038639157" evidence="1">
    <location>
        <begin position="21"/>
        <end position="316"/>
    </location>
</feature>
<protein>
    <submittedName>
        <fullName evidence="2">Conjugation TrbI-like protein</fullName>
    </submittedName>
</protein>
<name>A0A1M6MQ58_9FIRM</name>
<feature type="signal peptide" evidence="1">
    <location>
        <begin position="1"/>
        <end position="20"/>
    </location>
</feature>
<dbReference type="OrthoDB" id="1676544at2"/>
<proteinExistence type="predicted"/>
<evidence type="ECO:0000313" key="3">
    <source>
        <dbReference type="Proteomes" id="UP000322917"/>
    </source>
</evidence>
<gene>
    <name evidence="2" type="ORF">SAMN02745170_03514</name>
</gene>
<evidence type="ECO:0000256" key="1">
    <source>
        <dbReference type="SAM" id="SignalP"/>
    </source>
</evidence>
<dbReference type="AlphaFoldDB" id="A0A1M6MQ58"/>
<organism evidence="2 3">
    <name type="scientific">Propionispora hippei DSM 15287</name>
    <dbReference type="NCBI Taxonomy" id="1123003"/>
    <lineage>
        <taxon>Bacteria</taxon>
        <taxon>Bacillati</taxon>
        <taxon>Bacillota</taxon>
        <taxon>Negativicutes</taxon>
        <taxon>Selenomonadales</taxon>
        <taxon>Sporomusaceae</taxon>
        <taxon>Propionispora</taxon>
    </lineage>
</organism>
<keyword evidence="3" id="KW-1185">Reference proteome</keyword>